<feature type="compositionally biased region" description="Low complexity" evidence="2">
    <location>
        <begin position="1019"/>
        <end position="1046"/>
    </location>
</feature>
<keyword evidence="4" id="KW-1185">Reference proteome</keyword>
<dbReference type="PANTHER" id="PTHR45615:SF40">
    <property type="entry name" value="MYOSIN HEAVY CHAIN, NON-MUSCLE"/>
    <property type="match status" value="1"/>
</dbReference>
<dbReference type="EMBL" id="JANVFT010000021">
    <property type="protein sequence ID" value="KAJ4497511.1"/>
    <property type="molecule type" value="Genomic_DNA"/>
</dbReference>
<feature type="coiled-coil region" evidence="1">
    <location>
        <begin position="526"/>
        <end position="613"/>
    </location>
</feature>
<evidence type="ECO:0000313" key="4">
    <source>
        <dbReference type="Proteomes" id="UP001150217"/>
    </source>
</evidence>
<accession>A0ABQ8VM90</accession>
<feature type="region of interest" description="Disordered" evidence="2">
    <location>
        <begin position="30"/>
        <end position="64"/>
    </location>
</feature>
<feature type="coiled-coil region" evidence="1">
    <location>
        <begin position="114"/>
        <end position="176"/>
    </location>
</feature>
<feature type="coiled-coil region" evidence="1">
    <location>
        <begin position="322"/>
        <end position="458"/>
    </location>
</feature>
<feature type="region of interest" description="Disordered" evidence="2">
    <location>
        <begin position="992"/>
        <end position="1087"/>
    </location>
</feature>
<feature type="compositionally biased region" description="Acidic residues" evidence="2">
    <location>
        <begin position="1058"/>
        <end position="1080"/>
    </location>
</feature>
<organism evidence="3 4">
    <name type="scientific">Lentinula lateritia</name>
    <dbReference type="NCBI Taxonomy" id="40482"/>
    <lineage>
        <taxon>Eukaryota</taxon>
        <taxon>Fungi</taxon>
        <taxon>Dikarya</taxon>
        <taxon>Basidiomycota</taxon>
        <taxon>Agaricomycotina</taxon>
        <taxon>Agaricomycetes</taxon>
        <taxon>Agaricomycetidae</taxon>
        <taxon>Agaricales</taxon>
        <taxon>Marasmiineae</taxon>
        <taxon>Omphalotaceae</taxon>
        <taxon>Lentinula</taxon>
    </lineage>
</organism>
<evidence type="ECO:0000256" key="1">
    <source>
        <dbReference type="SAM" id="Coils"/>
    </source>
</evidence>
<dbReference type="PANTHER" id="PTHR45615">
    <property type="entry name" value="MYOSIN HEAVY CHAIN, NON-MUSCLE"/>
    <property type="match status" value="1"/>
</dbReference>
<feature type="coiled-coil region" evidence="1">
    <location>
        <begin position="748"/>
        <end position="849"/>
    </location>
</feature>
<name>A0ABQ8VM90_9AGAR</name>
<proteinExistence type="predicted"/>
<protein>
    <submittedName>
        <fullName evidence="3">Uncharacterized protein</fullName>
    </submittedName>
</protein>
<sequence>MEGSPSEPLTDSSKNVPNIIMASSSTSDVDMYSSTQTIRNKSSSLARTRTQHMEIDSEPPSSPKFHLQSAVEMELHARKRSGFDRINELETELSIKDKKLYLLAADVKLKLASITSLETKIRDFETQFEELQDSIAAQKILYDGACASAQTQDALNQKLSQTNADLTEQLRGWDENLKDLWDRLPSAKEEIKVLKPRSRSNDDKERVAKLIRKLESECHELKVQINSLQGSNQELSRVNQNLEGMKESYESMKELQETHLPRLQENLTRSNTKCSELERDVNNLKSANTVLTVATPIADSANLVQQICLIGRKAGIAKLLQLTCIENLYAMLQSECATLEEKVRGAEESEKNTRTKLLTEIKSLKEENADLNATKSELFSKLEDMQTDIEERMQMFASRQEKMDKEMEKFEQAKNQLDELEADNQQLLNDLDLFKEHNEEYKIQKDKEFAELQRAQSDSASLNDVLIEKQVEIGWLTAVIEDSKRDREKSDAKIGKLRGEVKHLLEDVAARKQANNENEQSVKSTLKTIRNDKVNLQAIIDSLETQLQQACAKNSTVARELSTAREHSVQFHEEKKVLSQTFEQKIQELQDKIEDWKDKYDALDDQLQEALTRNVEVMEGFSNAKREFQQVNQEKTCLFERSGERLRTLEDHIANLKTTNDSLNTQLQEARTQYSMVKEGLSTAREKCHLITEEKEKLLEESKQKERELQDEILKLTDKCSTLDSKLQDAHTQNAESLNEVATGKETSRQLVAEKATLSQQLKQYKEECHNAFEDMKTKCKQIASENAQLTQEANQQRQKLQKEISSLKDRDDDYWVARPRYDILCSRMKGLERTHEATKTTLADSERELETDRNITTQAESQNLILQLNKKTQEMSDLWKEKSSLEAIIKDLQVKLSQIPVDNGLPDQVTVLQQENLKKSLEIQRLERELETTITNSPVGGLGATLAKAPVQAELNRACSIYPQWQLPTAMKAGNHLKPWNEPKSSLYIKSRQKESHNSYLDDESDKDEDEPRRPDHPSVSASTSSSGPSSQSKGKQKQTQNNQKHTNAAVGLNEGSDADDEDGSDEEQGDPLDDENAEPSDVSRVQAQWENLGSKTLDGLNSKKYINKLARDLIREGFNVRRHWAIFTQDGIKLETLENYIKDPQVNGPKLRNARINKFAANVKSMKASPWNRAVAYKFAEKAKEIVANCRDGRFGTAPIDWNKLFNDRLYTVYKDIIDARPLPGETKDDLVLRLALKQDKRKERSANRSILHVKRTSRSDIATIMIKVSRECNDNASIEFWSYGLNVMEILGDQGQSDEEDITLDVEVEGDLIRIMEKAPALEKLLFHRASAKHILRIRSDKLSHRPSKSGYPREFFREDYLSALLPHEVADLNLGDGDFPLINFTGYDPALSGDQAMEID</sequence>
<evidence type="ECO:0000256" key="2">
    <source>
        <dbReference type="SAM" id="MobiDB-lite"/>
    </source>
</evidence>
<reference evidence="3" key="1">
    <citation type="submission" date="2022-08" db="EMBL/GenBank/DDBJ databases">
        <title>A Global Phylogenomic Analysis of the Shiitake Genus Lentinula.</title>
        <authorList>
            <consortium name="DOE Joint Genome Institute"/>
            <person name="Sierra-Patev S."/>
            <person name="Min B."/>
            <person name="Naranjo-Ortiz M."/>
            <person name="Looney B."/>
            <person name="Konkel Z."/>
            <person name="Slot J.C."/>
            <person name="Sakamoto Y."/>
            <person name="Steenwyk J.L."/>
            <person name="Rokas A."/>
            <person name="Carro J."/>
            <person name="Camarero S."/>
            <person name="Ferreira P."/>
            <person name="Molpeceres G."/>
            <person name="Ruiz-Duenas F.J."/>
            <person name="Serrano A."/>
            <person name="Henrissat B."/>
            <person name="Drula E."/>
            <person name="Hughes K.W."/>
            <person name="Mata J.L."/>
            <person name="Ishikawa N.K."/>
            <person name="Vargas-Isla R."/>
            <person name="Ushijima S."/>
            <person name="Smith C.A."/>
            <person name="Ahrendt S."/>
            <person name="Andreopoulos W."/>
            <person name="He G."/>
            <person name="Labutti K."/>
            <person name="Lipzen A."/>
            <person name="Ng V."/>
            <person name="Riley R."/>
            <person name="Sandor L."/>
            <person name="Barry K."/>
            <person name="Martinez A.T."/>
            <person name="Xiao Y."/>
            <person name="Gibbons J.G."/>
            <person name="Terashima K."/>
            <person name="Grigoriev I.V."/>
            <person name="Hibbett D.S."/>
        </authorList>
    </citation>
    <scope>NUCLEOTIDE SEQUENCE</scope>
    <source>
        <strain evidence="3">RHP3577 ss4</strain>
    </source>
</reference>
<feature type="compositionally biased region" description="Polar residues" evidence="2">
    <location>
        <begin position="36"/>
        <end position="48"/>
    </location>
</feature>
<gene>
    <name evidence="3" type="ORF">C8R41DRAFT_917549</name>
</gene>
<feature type="coiled-coil region" evidence="1">
    <location>
        <begin position="204"/>
        <end position="287"/>
    </location>
</feature>
<keyword evidence="1" id="KW-0175">Coiled coil</keyword>
<dbReference type="Proteomes" id="UP001150217">
    <property type="component" value="Unassembled WGS sequence"/>
</dbReference>
<feature type="coiled-coil region" evidence="1">
    <location>
        <begin position="646"/>
        <end position="719"/>
    </location>
</feature>
<evidence type="ECO:0000313" key="3">
    <source>
        <dbReference type="EMBL" id="KAJ4497511.1"/>
    </source>
</evidence>
<comment type="caution">
    <text evidence="3">The sequence shown here is derived from an EMBL/GenBank/DDBJ whole genome shotgun (WGS) entry which is preliminary data.</text>
</comment>